<dbReference type="Proteomes" id="UP000275772">
    <property type="component" value="Unassembled WGS sequence"/>
</dbReference>
<organism evidence="1 2">
    <name type="scientific">Blumeria hordei</name>
    <name type="common">Barley powdery mildew</name>
    <name type="synonym">Blumeria graminis f. sp. hordei</name>
    <dbReference type="NCBI Taxonomy" id="2867405"/>
    <lineage>
        <taxon>Eukaryota</taxon>
        <taxon>Fungi</taxon>
        <taxon>Dikarya</taxon>
        <taxon>Ascomycota</taxon>
        <taxon>Pezizomycotina</taxon>
        <taxon>Leotiomycetes</taxon>
        <taxon>Erysiphales</taxon>
        <taxon>Erysiphaceae</taxon>
        <taxon>Blumeria</taxon>
    </lineage>
</organism>
<evidence type="ECO:0000313" key="1">
    <source>
        <dbReference type="EMBL" id="SZF01841.1"/>
    </source>
</evidence>
<accession>A0A383UNG5</accession>
<name>A0A383UNG5_BLUHO</name>
<gene>
    <name evidence="1" type="ORF">BLGHR1_12613</name>
</gene>
<proteinExistence type="predicted"/>
<sequence length="41" mass="4770">MVQRAVKLKDRSWAGPSCRRWIAVSIRQINFQVSYTSLVCD</sequence>
<evidence type="ECO:0000313" key="2">
    <source>
        <dbReference type="Proteomes" id="UP000275772"/>
    </source>
</evidence>
<protein>
    <submittedName>
        <fullName evidence="1">Uncharacterized protein</fullName>
    </submittedName>
</protein>
<dbReference type="AlphaFoldDB" id="A0A383UNG5"/>
<reference evidence="1 2" key="1">
    <citation type="submission" date="2017-11" db="EMBL/GenBank/DDBJ databases">
        <authorList>
            <person name="Kracher B."/>
        </authorList>
    </citation>
    <scope>NUCLEOTIDE SEQUENCE [LARGE SCALE GENOMIC DNA]</scope>
    <source>
        <strain evidence="1 2">RACE1</strain>
    </source>
</reference>
<dbReference type="VEuPathDB" id="FungiDB:BLGHR1_12613"/>
<dbReference type="EMBL" id="UNSH01000041">
    <property type="protein sequence ID" value="SZF01841.1"/>
    <property type="molecule type" value="Genomic_DNA"/>
</dbReference>